<name>A0ABQ0EEL3_APOSI</name>
<proteinExistence type="predicted"/>
<evidence type="ECO:0000313" key="1">
    <source>
        <dbReference type="EMBL" id="GAB1285366.1"/>
    </source>
</evidence>
<organism evidence="1 2">
    <name type="scientific">Apodemus speciosus</name>
    <name type="common">Large Japanese field mouse</name>
    <dbReference type="NCBI Taxonomy" id="105296"/>
    <lineage>
        <taxon>Eukaryota</taxon>
        <taxon>Metazoa</taxon>
        <taxon>Chordata</taxon>
        <taxon>Craniata</taxon>
        <taxon>Vertebrata</taxon>
        <taxon>Euteleostomi</taxon>
        <taxon>Mammalia</taxon>
        <taxon>Eutheria</taxon>
        <taxon>Euarchontoglires</taxon>
        <taxon>Glires</taxon>
        <taxon>Rodentia</taxon>
        <taxon>Myomorpha</taxon>
        <taxon>Muroidea</taxon>
        <taxon>Muridae</taxon>
        <taxon>Murinae</taxon>
        <taxon>Apodemus</taxon>
    </lineage>
</organism>
<reference evidence="1 2" key="1">
    <citation type="submission" date="2024-08" db="EMBL/GenBank/DDBJ databases">
        <title>The draft genome of Apodemus speciosus.</title>
        <authorList>
            <person name="Nabeshima K."/>
            <person name="Suzuki S."/>
            <person name="Onuma M."/>
        </authorList>
    </citation>
    <scope>NUCLEOTIDE SEQUENCE [LARGE SCALE GENOMIC DNA]</scope>
    <source>
        <strain evidence="1">IB14-021</strain>
    </source>
</reference>
<accession>A0ABQ0EEL3</accession>
<comment type="caution">
    <text evidence="1">The sequence shown here is derived from an EMBL/GenBank/DDBJ whole genome shotgun (WGS) entry which is preliminary data.</text>
</comment>
<evidence type="ECO:0000313" key="2">
    <source>
        <dbReference type="Proteomes" id="UP001623349"/>
    </source>
</evidence>
<dbReference type="EMBL" id="BAAFST010000001">
    <property type="protein sequence ID" value="GAB1285366.1"/>
    <property type="molecule type" value="Genomic_DNA"/>
</dbReference>
<protein>
    <submittedName>
        <fullName evidence="1">Uncharacterized protein</fullName>
    </submittedName>
</protein>
<dbReference type="Proteomes" id="UP001623349">
    <property type="component" value="Unassembled WGS sequence"/>
</dbReference>
<gene>
    <name evidence="1" type="ORF">APTSU1_000059600</name>
</gene>
<sequence length="36" mass="4119">MWTFHEDRRGSPLAHHRLASQLHAILAGMERPVAII</sequence>
<keyword evidence="2" id="KW-1185">Reference proteome</keyword>